<protein>
    <recommendedName>
        <fullName evidence="1">DUF1330 domain-containing protein</fullName>
    </recommendedName>
</protein>
<dbReference type="InterPro" id="IPR010753">
    <property type="entry name" value="DUF1330"/>
</dbReference>
<dbReference type="AlphaFoldDB" id="A0A1V0TW67"/>
<gene>
    <name evidence="2" type="ORF">B1H19_26405</name>
</gene>
<dbReference type="STRING" id="553510.B1H19_26405"/>
<dbReference type="Pfam" id="PF07045">
    <property type="entry name" value="DUF1330"/>
    <property type="match status" value="1"/>
</dbReference>
<evidence type="ECO:0000313" key="3">
    <source>
        <dbReference type="Proteomes" id="UP000192726"/>
    </source>
</evidence>
<dbReference type="KEGG" id="sgv:B1H19_26405"/>
<feature type="domain" description="DUF1330" evidence="1">
    <location>
        <begin position="2"/>
        <end position="95"/>
    </location>
</feature>
<accession>A0A1V0TW67</accession>
<dbReference type="Gene3D" id="3.30.70.100">
    <property type="match status" value="1"/>
</dbReference>
<evidence type="ECO:0000313" key="2">
    <source>
        <dbReference type="EMBL" id="ARF57229.1"/>
    </source>
</evidence>
<organism evidence="2 3">
    <name type="scientific">Streptomyces gilvosporeus</name>
    <dbReference type="NCBI Taxonomy" id="553510"/>
    <lineage>
        <taxon>Bacteria</taxon>
        <taxon>Bacillati</taxon>
        <taxon>Actinomycetota</taxon>
        <taxon>Actinomycetes</taxon>
        <taxon>Kitasatosporales</taxon>
        <taxon>Streptomycetaceae</taxon>
        <taxon>Streptomyces</taxon>
    </lineage>
</organism>
<dbReference type="InterPro" id="IPR011008">
    <property type="entry name" value="Dimeric_a/b-barrel"/>
</dbReference>
<keyword evidence="3" id="KW-1185">Reference proteome</keyword>
<proteinExistence type="predicted"/>
<dbReference type="EMBL" id="CP020569">
    <property type="protein sequence ID" value="ARF57229.1"/>
    <property type="molecule type" value="Genomic_DNA"/>
</dbReference>
<sequence>MSAYVIADVQLTGDIDEVEQYRAGVQATLEPYGGRFLVRGGAYEVIEGDWQPGRIVVLEFPSVEAAHAWNDSAAYQAIAPLRTRNMDSKRLIVEGATGATGDTGAGS</sequence>
<name>A0A1V0TW67_9ACTN</name>
<reference evidence="2 3" key="1">
    <citation type="submission" date="2017-04" db="EMBL/GenBank/DDBJ databases">
        <title>Complete Genome Sequence of Streptomyces gilvosporeus F607, a Capable Producer of Natamycin.</title>
        <authorList>
            <person name="Zong G."/>
            <person name="Zhong C."/>
            <person name="Fu J."/>
            <person name="Qin R."/>
            <person name="Cao G."/>
        </authorList>
    </citation>
    <scope>NUCLEOTIDE SEQUENCE [LARGE SCALE GENOMIC DNA]</scope>
    <source>
        <strain evidence="2 3">F607</strain>
    </source>
</reference>
<dbReference type="RefSeq" id="WP_083107237.1">
    <property type="nucleotide sequence ID" value="NZ_CP020569.1"/>
</dbReference>
<dbReference type="PANTHER" id="PTHR41521:SF4">
    <property type="entry name" value="BLR0684 PROTEIN"/>
    <property type="match status" value="1"/>
</dbReference>
<dbReference type="Proteomes" id="UP000192726">
    <property type="component" value="Chromosome"/>
</dbReference>
<dbReference type="PANTHER" id="PTHR41521">
    <property type="match status" value="1"/>
</dbReference>
<dbReference type="OrthoDB" id="9806380at2"/>
<dbReference type="SUPFAM" id="SSF54909">
    <property type="entry name" value="Dimeric alpha+beta barrel"/>
    <property type="match status" value="1"/>
</dbReference>
<evidence type="ECO:0000259" key="1">
    <source>
        <dbReference type="Pfam" id="PF07045"/>
    </source>
</evidence>